<feature type="compositionally biased region" description="Low complexity" evidence="1">
    <location>
        <begin position="215"/>
        <end position="230"/>
    </location>
</feature>
<feature type="compositionally biased region" description="Basic residues" evidence="1">
    <location>
        <begin position="250"/>
        <end position="261"/>
    </location>
</feature>
<feature type="non-terminal residue" evidence="2">
    <location>
        <position position="1"/>
    </location>
</feature>
<dbReference type="Pfam" id="PF07816">
    <property type="entry name" value="DUF1645"/>
    <property type="match status" value="1"/>
</dbReference>
<gene>
    <name evidence="2" type="primary">atg18_0</name>
    <name evidence="2" type="ORF">g.31395</name>
</gene>
<feature type="compositionally biased region" description="Basic and acidic residues" evidence="1">
    <location>
        <begin position="104"/>
        <end position="116"/>
    </location>
</feature>
<dbReference type="InterPro" id="IPR012442">
    <property type="entry name" value="DUF1645_plant"/>
</dbReference>
<dbReference type="PANTHER" id="PTHR33095">
    <property type="entry name" value="OS07G0619500 PROTEIN"/>
    <property type="match status" value="1"/>
</dbReference>
<sequence>DEDEDEDDFAFEFSGQLEIGGSSPLTADELFEEGMIRPLKLPPRLQHVPLPPVGAPGERSPVAAAAASPRSPKSPKSPRSRFFRSPRLWGKQQEQDDFDPFARALEETTRGRDRATTDGGTRRAARSLSPLRGVFDFGRKHASPAGDNTTNNAGTVSSGAAARWIKGGSKKWRLRDLLLFRSASEGRATGGGGGKDPLRKFTALSPSSSAMLLSRKGSAASISSPAAGGPDDSRNASFRSTESASVGGSSRRRGGSAHGRHYAAASRATAEEMRRKTMLPYGQGLFGCLGFNPAINGLARGFSSLSRTRS</sequence>
<dbReference type="AlphaFoldDB" id="A0A1D1YLH2"/>
<evidence type="ECO:0000256" key="1">
    <source>
        <dbReference type="SAM" id="MobiDB-lite"/>
    </source>
</evidence>
<feature type="region of interest" description="Disordered" evidence="1">
    <location>
        <begin position="215"/>
        <end position="271"/>
    </location>
</feature>
<protein>
    <submittedName>
        <fullName evidence="2">Autophagy-related protein 18</fullName>
    </submittedName>
</protein>
<reference evidence="2" key="1">
    <citation type="submission" date="2015-07" db="EMBL/GenBank/DDBJ databases">
        <title>Transcriptome Assembly of Anthurium amnicola.</title>
        <authorList>
            <person name="Suzuki J."/>
        </authorList>
    </citation>
    <scope>NUCLEOTIDE SEQUENCE</scope>
</reference>
<evidence type="ECO:0000313" key="2">
    <source>
        <dbReference type="EMBL" id="JAT55489.1"/>
    </source>
</evidence>
<name>A0A1D1YLH2_9ARAE</name>
<feature type="compositionally biased region" description="Polar residues" evidence="1">
    <location>
        <begin position="146"/>
        <end position="157"/>
    </location>
</feature>
<feature type="compositionally biased region" description="Low complexity" evidence="1">
    <location>
        <begin position="59"/>
        <end position="71"/>
    </location>
</feature>
<feature type="region of interest" description="Disordered" evidence="1">
    <location>
        <begin position="1"/>
        <end position="23"/>
    </location>
</feature>
<accession>A0A1D1YLH2</accession>
<dbReference type="PANTHER" id="PTHR33095:SF81">
    <property type="entry name" value="OS07G0619500 PROTEIN"/>
    <property type="match status" value="1"/>
</dbReference>
<feature type="compositionally biased region" description="Acidic residues" evidence="1">
    <location>
        <begin position="1"/>
        <end position="10"/>
    </location>
</feature>
<organism evidence="2">
    <name type="scientific">Anthurium amnicola</name>
    <dbReference type="NCBI Taxonomy" id="1678845"/>
    <lineage>
        <taxon>Eukaryota</taxon>
        <taxon>Viridiplantae</taxon>
        <taxon>Streptophyta</taxon>
        <taxon>Embryophyta</taxon>
        <taxon>Tracheophyta</taxon>
        <taxon>Spermatophyta</taxon>
        <taxon>Magnoliopsida</taxon>
        <taxon>Liliopsida</taxon>
        <taxon>Araceae</taxon>
        <taxon>Pothoideae</taxon>
        <taxon>Potheae</taxon>
        <taxon>Anthurium</taxon>
    </lineage>
</organism>
<dbReference type="EMBL" id="GDJX01012447">
    <property type="protein sequence ID" value="JAT55489.1"/>
    <property type="molecule type" value="Transcribed_RNA"/>
</dbReference>
<proteinExistence type="predicted"/>
<feature type="region of interest" description="Disordered" evidence="1">
    <location>
        <begin position="40"/>
        <end position="157"/>
    </location>
</feature>